<evidence type="ECO:0000256" key="4">
    <source>
        <dbReference type="PROSITE-ProRule" id="PRU00176"/>
    </source>
</evidence>
<keyword evidence="3 4" id="KW-0694">RNA-binding</keyword>
<proteinExistence type="inferred from homology"/>
<dbReference type="Gene3D" id="1.10.1900.10">
    <property type="entry name" value="c-terminal domain of poly(a) binding protein"/>
    <property type="match status" value="1"/>
</dbReference>
<comment type="caution">
    <text evidence="8">The sequence shown here is derived from an EMBL/GenBank/DDBJ whole genome shotgun (WGS) entry which is preliminary data.</text>
</comment>
<evidence type="ECO:0000256" key="1">
    <source>
        <dbReference type="ARBA" id="ARBA00008557"/>
    </source>
</evidence>
<dbReference type="OrthoDB" id="444017at2759"/>
<dbReference type="GO" id="GO:0003723">
    <property type="term" value="F:RNA binding"/>
    <property type="evidence" value="ECO:0007669"/>
    <property type="project" value="UniProtKB-UniRule"/>
</dbReference>
<dbReference type="SUPFAM" id="SSF63570">
    <property type="entry name" value="PABC (PABP) domain"/>
    <property type="match status" value="1"/>
</dbReference>
<gene>
    <name evidence="8" type="ORF">FGO68_gene12538</name>
</gene>
<feature type="region of interest" description="Disordered" evidence="5">
    <location>
        <begin position="357"/>
        <end position="385"/>
    </location>
</feature>
<reference evidence="8" key="1">
    <citation type="submission" date="2019-06" db="EMBL/GenBank/DDBJ databases">
        <authorList>
            <person name="Zheng W."/>
        </authorList>
    </citation>
    <scope>NUCLEOTIDE SEQUENCE</scope>
    <source>
        <strain evidence="8">QDHG01</strain>
    </source>
</reference>
<feature type="domain" description="PABC" evidence="7">
    <location>
        <begin position="388"/>
        <end position="466"/>
    </location>
</feature>
<keyword evidence="9" id="KW-1185">Reference proteome</keyword>
<sequence length="482" mass="53253">MDTGAGATVSSCSPGTSLRRGPSKRQQILTCLIVQLDGKQLSEDSIIKVQQYLKSDTRETPLSNNLFVKQFPQGLVSTDADLQALFSPFGEIANALVMKNQQGESLGFGFVCFKDGHSAQKARQDLNGKDGLYVRNALKKSERLAEIERATEKFRKQMMRYNLYFKNVPQGTSDEELREYFSRYGEIKSLKQMRSKVLPPPPTESIDNPAPVTLLEGDPLGFGFVCFTSVESALRAKFDSRLQPFKGVTLIVHQFEPKATRLAHLEEQRDKRRLEYHKELVKTHEPKKPAPREKPAPPSAVNLGQLIQILLLLKQIPANQITPQNQPQSEQERLAQLNRQAASMRNQLSAINFAATPAQRSPPQPPQNSSSMKPSAPTSTRESDTQFTAQVKAIALAADPTKSRRDLYGQLLFTYISKLVGPPTAPKITGMLLALSTSDFVLTIGNYDLFKAKTLEAQALLSKQAPDITPQIGAVSGVATTC</sequence>
<feature type="domain" description="RRM" evidence="6">
    <location>
        <begin position="161"/>
        <end position="257"/>
    </location>
</feature>
<dbReference type="SMART" id="SM00360">
    <property type="entry name" value="RRM"/>
    <property type="match status" value="2"/>
</dbReference>
<evidence type="ECO:0000313" key="9">
    <source>
        <dbReference type="Proteomes" id="UP000785679"/>
    </source>
</evidence>
<dbReference type="Pfam" id="PF00076">
    <property type="entry name" value="RRM_1"/>
    <property type="match status" value="2"/>
</dbReference>
<evidence type="ECO:0000256" key="5">
    <source>
        <dbReference type="SAM" id="MobiDB-lite"/>
    </source>
</evidence>
<dbReference type="PANTHER" id="PTHR24012">
    <property type="entry name" value="RNA BINDING PROTEIN"/>
    <property type="match status" value="1"/>
</dbReference>
<evidence type="ECO:0000313" key="8">
    <source>
        <dbReference type="EMBL" id="TNV82070.1"/>
    </source>
</evidence>
<dbReference type="Gene3D" id="3.30.70.330">
    <property type="match status" value="2"/>
</dbReference>
<dbReference type="InterPro" id="IPR002004">
    <property type="entry name" value="PABP_HYD_C"/>
</dbReference>
<dbReference type="Proteomes" id="UP000785679">
    <property type="component" value="Unassembled WGS sequence"/>
</dbReference>
<organism evidence="8 9">
    <name type="scientific">Halteria grandinella</name>
    <dbReference type="NCBI Taxonomy" id="5974"/>
    <lineage>
        <taxon>Eukaryota</taxon>
        <taxon>Sar</taxon>
        <taxon>Alveolata</taxon>
        <taxon>Ciliophora</taxon>
        <taxon>Intramacronucleata</taxon>
        <taxon>Spirotrichea</taxon>
        <taxon>Stichotrichia</taxon>
        <taxon>Sporadotrichida</taxon>
        <taxon>Halteriidae</taxon>
        <taxon>Halteria</taxon>
    </lineage>
</organism>
<feature type="domain" description="RRM" evidence="6">
    <location>
        <begin position="64"/>
        <end position="152"/>
    </location>
</feature>
<name>A0A8J8T537_HALGN</name>
<dbReference type="CDD" id="cd00590">
    <property type="entry name" value="RRM_SF"/>
    <property type="match status" value="1"/>
</dbReference>
<evidence type="ECO:0000259" key="6">
    <source>
        <dbReference type="PROSITE" id="PS50102"/>
    </source>
</evidence>
<dbReference type="InterPro" id="IPR036053">
    <property type="entry name" value="PABP-dom"/>
</dbReference>
<evidence type="ECO:0000256" key="3">
    <source>
        <dbReference type="ARBA" id="ARBA00022884"/>
    </source>
</evidence>
<dbReference type="EMBL" id="RRYP01005401">
    <property type="protein sequence ID" value="TNV82070.1"/>
    <property type="molecule type" value="Genomic_DNA"/>
</dbReference>
<dbReference type="SMART" id="SM00517">
    <property type="entry name" value="PolyA"/>
    <property type="match status" value="1"/>
</dbReference>
<feature type="compositionally biased region" description="Polar residues" evidence="5">
    <location>
        <begin position="376"/>
        <end position="385"/>
    </location>
</feature>
<dbReference type="InterPro" id="IPR000504">
    <property type="entry name" value="RRM_dom"/>
</dbReference>
<accession>A0A8J8T537</accession>
<dbReference type="PROSITE" id="PS51309">
    <property type="entry name" value="PABC"/>
    <property type="match status" value="1"/>
</dbReference>
<dbReference type="Pfam" id="PF00658">
    <property type="entry name" value="MLLE"/>
    <property type="match status" value="1"/>
</dbReference>
<evidence type="ECO:0000259" key="7">
    <source>
        <dbReference type="PROSITE" id="PS51309"/>
    </source>
</evidence>
<dbReference type="SUPFAM" id="SSF54928">
    <property type="entry name" value="RNA-binding domain, RBD"/>
    <property type="match status" value="1"/>
</dbReference>
<comment type="similarity">
    <text evidence="1">Belongs to the polyadenylate-binding protein type-1 family.</text>
</comment>
<protein>
    <submittedName>
        <fullName evidence="8">Uncharacterized protein</fullName>
    </submittedName>
</protein>
<dbReference type="PROSITE" id="PS50102">
    <property type="entry name" value="RRM"/>
    <property type="match status" value="2"/>
</dbReference>
<dbReference type="InterPro" id="IPR012677">
    <property type="entry name" value="Nucleotide-bd_a/b_plait_sf"/>
</dbReference>
<dbReference type="InterPro" id="IPR035979">
    <property type="entry name" value="RBD_domain_sf"/>
</dbReference>
<dbReference type="AlphaFoldDB" id="A0A8J8T537"/>
<evidence type="ECO:0000256" key="2">
    <source>
        <dbReference type="ARBA" id="ARBA00022737"/>
    </source>
</evidence>
<feature type="region of interest" description="Disordered" evidence="5">
    <location>
        <begin position="1"/>
        <end position="21"/>
    </location>
</feature>
<keyword evidence="2" id="KW-0677">Repeat</keyword>